<dbReference type="Proteomes" id="UP000631418">
    <property type="component" value="Unassembled WGS sequence"/>
</dbReference>
<protein>
    <submittedName>
        <fullName evidence="1">Spo0E family sporulation regulatory protein-aspartic acid phosphatase</fullName>
    </submittedName>
</protein>
<name>A0AAE2UXL4_CLOBE</name>
<dbReference type="Pfam" id="PF09388">
    <property type="entry name" value="SpoOE-like"/>
    <property type="match status" value="1"/>
</dbReference>
<dbReference type="InterPro" id="IPR037208">
    <property type="entry name" value="Spo0E-like_sf"/>
</dbReference>
<dbReference type="InterPro" id="IPR018540">
    <property type="entry name" value="Spo0E-like"/>
</dbReference>
<evidence type="ECO:0000313" key="2">
    <source>
        <dbReference type="Proteomes" id="UP000631418"/>
    </source>
</evidence>
<gene>
    <name evidence="1" type="ORF">IS491_20950</name>
</gene>
<organism evidence="1 2">
    <name type="scientific">Clostridium beijerinckii</name>
    <name type="common">Clostridium MP</name>
    <dbReference type="NCBI Taxonomy" id="1520"/>
    <lineage>
        <taxon>Bacteria</taxon>
        <taxon>Bacillati</taxon>
        <taxon>Bacillota</taxon>
        <taxon>Clostridia</taxon>
        <taxon>Eubacteriales</taxon>
        <taxon>Clostridiaceae</taxon>
        <taxon>Clostridium</taxon>
    </lineage>
</organism>
<comment type="caution">
    <text evidence="1">The sequence shown here is derived from an EMBL/GenBank/DDBJ whole genome shotgun (WGS) entry which is preliminary data.</text>
</comment>
<accession>A0AAE2UXL4</accession>
<dbReference type="AlphaFoldDB" id="A0AAE2UXL4"/>
<sequence>MNRFELFKLRYNIRLRKCLLNNMLCILSPRNKIVIRISQNLDKHIVKYQKRA</sequence>
<proteinExistence type="predicted"/>
<dbReference type="EMBL" id="JADOEF010000001">
    <property type="protein sequence ID" value="MBF7811089.1"/>
    <property type="molecule type" value="Genomic_DNA"/>
</dbReference>
<dbReference type="GO" id="GO:0043937">
    <property type="term" value="P:regulation of sporulation"/>
    <property type="evidence" value="ECO:0007669"/>
    <property type="project" value="InterPro"/>
</dbReference>
<reference evidence="1" key="1">
    <citation type="submission" date="2020-11" db="EMBL/GenBank/DDBJ databases">
        <authorList>
            <person name="Thieme N."/>
            <person name="Liebl W."/>
            <person name="Zverlov V."/>
        </authorList>
    </citation>
    <scope>NUCLEOTIDE SEQUENCE</scope>
    <source>
        <strain evidence="1">NT08</strain>
    </source>
</reference>
<dbReference type="SUPFAM" id="SSF140500">
    <property type="entry name" value="BAS1536-like"/>
    <property type="match status" value="1"/>
</dbReference>
<evidence type="ECO:0000313" key="1">
    <source>
        <dbReference type="EMBL" id="MBF7811089.1"/>
    </source>
</evidence>